<comment type="cofactor">
    <cofactor evidence="1">
        <name>[4Fe-4S] cluster</name>
        <dbReference type="ChEBI" id="CHEBI:49883"/>
    </cofactor>
</comment>
<gene>
    <name evidence="8" type="ORF">GXW71_17000</name>
</gene>
<keyword evidence="3" id="KW-0949">S-adenosyl-L-methionine</keyword>
<proteinExistence type="predicted"/>
<accession>A0ABS5F0K7</accession>
<keyword evidence="4" id="KW-0479">Metal-binding</keyword>
<dbReference type="InterPro" id="IPR058240">
    <property type="entry name" value="rSAM_sf"/>
</dbReference>
<dbReference type="Gene3D" id="3.20.20.70">
    <property type="entry name" value="Aldolase class I"/>
    <property type="match status" value="1"/>
</dbReference>
<dbReference type="SFLD" id="SFLDS00029">
    <property type="entry name" value="Radical_SAM"/>
    <property type="match status" value="1"/>
</dbReference>
<dbReference type="InterPro" id="IPR023885">
    <property type="entry name" value="4Fe4S-binding_SPASM_dom"/>
</dbReference>
<dbReference type="Pfam" id="PF04055">
    <property type="entry name" value="Radical_SAM"/>
    <property type="match status" value="1"/>
</dbReference>
<keyword evidence="6" id="KW-0411">Iron-sulfur</keyword>
<evidence type="ECO:0000256" key="4">
    <source>
        <dbReference type="ARBA" id="ARBA00022723"/>
    </source>
</evidence>
<dbReference type="InterPro" id="IPR017200">
    <property type="entry name" value="PqqE-like"/>
</dbReference>
<keyword evidence="2" id="KW-0004">4Fe-4S</keyword>
<dbReference type="Pfam" id="PF13186">
    <property type="entry name" value="SPASM"/>
    <property type="match status" value="1"/>
</dbReference>
<dbReference type="PROSITE" id="PS51918">
    <property type="entry name" value="RADICAL_SAM"/>
    <property type="match status" value="1"/>
</dbReference>
<protein>
    <submittedName>
        <fullName evidence="8">Radical SAM protein</fullName>
    </submittedName>
</protein>
<dbReference type="SUPFAM" id="SSF102114">
    <property type="entry name" value="Radical SAM enzymes"/>
    <property type="match status" value="1"/>
</dbReference>
<feature type="domain" description="Radical SAM core" evidence="7">
    <location>
        <begin position="7"/>
        <end position="230"/>
    </location>
</feature>
<evidence type="ECO:0000256" key="2">
    <source>
        <dbReference type="ARBA" id="ARBA00022485"/>
    </source>
</evidence>
<dbReference type="SFLD" id="SFLDG01386">
    <property type="entry name" value="main_SPASM_domain-containing"/>
    <property type="match status" value="1"/>
</dbReference>
<name>A0ABS5F0K7_9PROT</name>
<organism evidence="8 9">
    <name type="scientific">Plastoroseomonas hellenica</name>
    <dbReference type="NCBI Taxonomy" id="2687306"/>
    <lineage>
        <taxon>Bacteria</taxon>
        <taxon>Pseudomonadati</taxon>
        <taxon>Pseudomonadota</taxon>
        <taxon>Alphaproteobacteria</taxon>
        <taxon>Acetobacterales</taxon>
        <taxon>Acetobacteraceae</taxon>
        <taxon>Plastoroseomonas</taxon>
    </lineage>
</organism>
<dbReference type="PIRSF" id="PIRSF037420">
    <property type="entry name" value="PQQ_syn_pqqE"/>
    <property type="match status" value="1"/>
</dbReference>
<evidence type="ECO:0000313" key="9">
    <source>
        <dbReference type="Proteomes" id="UP001196870"/>
    </source>
</evidence>
<evidence type="ECO:0000313" key="8">
    <source>
        <dbReference type="EMBL" id="MBR0666061.1"/>
    </source>
</evidence>
<keyword evidence="9" id="KW-1185">Reference proteome</keyword>
<dbReference type="RefSeq" id="WP_211853736.1">
    <property type="nucleotide sequence ID" value="NZ_JAAGBB010000020.1"/>
</dbReference>
<sequence length="339" mass="37208">MTSLVGGSPPLHRPMKVTIGYTQSCNLDCRVCYADCTRDPSPRELPAATWVRLLDEFFEAGVISIMIEGGEPLHRPDILDVIAHAAPRAMTRLRTNATLIDDAMAARLKRIGLGDVMVDLLGATPATHDALTGVPGSFARSIDGIRAARRAGLPATVLVIMNRGNYRELQQVLDLAKVEGVEAVGVLRPYPLGRMRRNWDELSLSLPEMMEAIAALRPPEGVRLMQSWHPNDANCCWQMAAVNAYGRSIGCMYLRDYVDYGDVTVTPFLETWEHPLYRRLRAGNVEKSCSGCASTQHTHGGCRSTAYAFHGRWDAPDPFDSGLNDGVDLRVLPALPNAI</sequence>
<dbReference type="InterPro" id="IPR007197">
    <property type="entry name" value="rSAM"/>
</dbReference>
<evidence type="ECO:0000256" key="1">
    <source>
        <dbReference type="ARBA" id="ARBA00001966"/>
    </source>
</evidence>
<evidence type="ECO:0000256" key="6">
    <source>
        <dbReference type="ARBA" id="ARBA00023014"/>
    </source>
</evidence>
<dbReference type="InterPro" id="IPR006638">
    <property type="entry name" value="Elp3/MiaA/NifB-like_rSAM"/>
</dbReference>
<comment type="caution">
    <text evidence="8">The sequence shown here is derived from an EMBL/GenBank/DDBJ whole genome shotgun (WGS) entry which is preliminary data.</text>
</comment>
<evidence type="ECO:0000256" key="5">
    <source>
        <dbReference type="ARBA" id="ARBA00023004"/>
    </source>
</evidence>
<dbReference type="SMART" id="SM00729">
    <property type="entry name" value="Elp3"/>
    <property type="match status" value="1"/>
</dbReference>
<dbReference type="SFLD" id="SFLDG01067">
    <property type="entry name" value="SPASM/twitch_domain_containing"/>
    <property type="match status" value="1"/>
</dbReference>
<evidence type="ECO:0000259" key="7">
    <source>
        <dbReference type="PROSITE" id="PS51918"/>
    </source>
</evidence>
<dbReference type="CDD" id="cd01335">
    <property type="entry name" value="Radical_SAM"/>
    <property type="match status" value="1"/>
</dbReference>
<dbReference type="PANTHER" id="PTHR11228:SF7">
    <property type="entry name" value="PQQA PEPTIDE CYCLASE"/>
    <property type="match status" value="1"/>
</dbReference>
<dbReference type="PANTHER" id="PTHR11228">
    <property type="entry name" value="RADICAL SAM DOMAIN PROTEIN"/>
    <property type="match status" value="1"/>
</dbReference>
<dbReference type="InterPro" id="IPR013785">
    <property type="entry name" value="Aldolase_TIM"/>
</dbReference>
<dbReference type="EMBL" id="JAAGBB010000020">
    <property type="protein sequence ID" value="MBR0666061.1"/>
    <property type="molecule type" value="Genomic_DNA"/>
</dbReference>
<dbReference type="InterPro" id="IPR050377">
    <property type="entry name" value="Radical_SAM_PqqE_MftC-like"/>
</dbReference>
<keyword evidence="5" id="KW-0408">Iron</keyword>
<dbReference type="Proteomes" id="UP001196870">
    <property type="component" value="Unassembled WGS sequence"/>
</dbReference>
<evidence type="ECO:0000256" key="3">
    <source>
        <dbReference type="ARBA" id="ARBA00022691"/>
    </source>
</evidence>
<reference evidence="9" key="1">
    <citation type="journal article" date="2021" name="Syst. Appl. Microbiol.">
        <title>Roseomonas hellenica sp. nov., isolated from roots of wild-growing Alkanna tinctoria.</title>
        <authorList>
            <person name="Rat A."/>
            <person name="Naranjo H.D."/>
            <person name="Lebbe L."/>
            <person name="Cnockaert M."/>
            <person name="Krigas N."/>
            <person name="Grigoriadou K."/>
            <person name="Maloupa E."/>
            <person name="Willems A."/>
        </authorList>
    </citation>
    <scope>NUCLEOTIDE SEQUENCE [LARGE SCALE GENOMIC DNA]</scope>
    <source>
        <strain evidence="9">LMG 31523</strain>
    </source>
</reference>